<name>A0A1F6EGJ6_9BACT</name>
<dbReference type="GO" id="GO:0043139">
    <property type="term" value="F:5'-3' DNA helicase activity"/>
    <property type="evidence" value="ECO:0007669"/>
    <property type="project" value="UniProtKB-EC"/>
</dbReference>
<dbReference type="PANTHER" id="PTHR30153:SF2">
    <property type="entry name" value="REPLICATIVE DNA HELICASE"/>
    <property type="match status" value="1"/>
</dbReference>
<evidence type="ECO:0000259" key="20">
    <source>
        <dbReference type="PROSITE" id="PS50819"/>
    </source>
</evidence>
<keyword evidence="13" id="KW-0651">Protein splicing</keyword>
<dbReference type="Gene3D" id="2.170.16.10">
    <property type="entry name" value="Hedgehog/Intein (Hint) domain"/>
    <property type="match status" value="2"/>
</dbReference>
<dbReference type="CDD" id="cd00081">
    <property type="entry name" value="Hint"/>
    <property type="match status" value="2"/>
</dbReference>
<keyword evidence="12" id="KW-0404">Intron homing</keyword>
<dbReference type="GO" id="GO:0016887">
    <property type="term" value="F:ATP hydrolysis activity"/>
    <property type="evidence" value="ECO:0007669"/>
    <property type="project" value="RHEA"/>
</dbReference>
<comment type="function">
    <text evidence="16 19">The intein is an endonuclease.</text>
</comment>
<dbReference type="Pfam" id="PF03796">
    <property type="entry name" value="DnaB_C"/>
    <property type="match status" value="1"/>
</dbReference>
<evidence type="ECO:0000256" key="5">
    <source>
        <dbReference type="ARBA" id="ARBA00022737"/>
    </source>
</evidence>
<dbReference type="Pfam" id="PF14528">
    <property type="entry name" value="LAGLIDADG_3"/>
    <property type="match status" value="1"/>
</dbReference>
<proteinExistence type="inferred from homology"/>
<keyword evidence="9 19" id="KW-0347">Helicase</keyword>
<dbReference type="PROSITE" id="PS50819">
    <property type="entry name" value="INTEIN_ENDONUCLEASE"/>
    <property type="match status" value="1"/>
</dbReference>
<dbReference type="InterPro" id="IPR006141">
    <property type="entry name" value="Intein_N"/>
</dbReference>
<dbReference type="GO" id="GO:0005829">
    <property type="term" value="C:cytosol"/>
    <property type="evidence" value="ECO:0007669"/>
    <property type="project" value="TreeGrafter"/>
</dbReference>
<feature type="domain" description="SF4 helicase" evidence="21">
    <location>
        <begin position="176"/>
        <end position="382"/>
    </location>
</feature>
<evidence type="ECO:0000256" key="9">
    <source>
        <dbReference type="ARBA" id="ARBA00022806"/>
    </source>
</evidence>
<dbReference type="Proteomes" id="UP000177306">
    <property type="component" value="Unassembled WGS sequence"/>
</dbReference>
<feature type="domain" description="DOD-type homing endonuclease" evidence="20">
    <location>
        <begin position="497"/>
        <end position="646"/>
    </location>
</feature>
<dbReference type="GO" id="GO:0016539">
    <property type="term" value="P:intein-mediated protein splicing"/>
    <property type="evidence" value="ECO:0007669"/>
    <property type="project" value="InterPro"/>
</dbReference>
<evidence type="ECO:0000313" key="22">
    <source>
        <dbReference type="EMBL" id="OGG72769.1"/>
    </source>
</evidence>
<keyword evidence="15" id="KW-0413">Isomerase</keyword>
<evidence type="ECO:0000256" key="2">
    <source>
        <dbReference type="ARBA" id="ARBA00022515"/>
    </source>
</evidence>
<dbReference type="FunFam" id="1.10.860.10:FF:000001">
    <property type="entry name" value="Replicative DNA helicase"/>
    <property type="match status" value="1"/>
</dbReference>
<keyword evidence="11 19" id="KW-0067">ATP-binding</keyword>
<comment type="function">
    <text evidence="19">The main replicative DNA helicase, it participates in initiation and elongation during chromosome replication. Travels ahead of the DNA replisome, separating dsDNA into templates for DNA synthesis. A processive ATP-dependent 5'-3' DNA helicase it has DNA-dependent ATPase activity.</text>
</comment>
<dbReference type="EMBL" id="MFLY01000033">
    <property type="protein sequence ID" value="OGG72769.1"/>
    <property type="molecule type" value="Genomic_DNA"/>
</dbReference>
<evidence type="ECO:0000256" key="18">
    <source>
        <dbReference type="NCBIfam" id="TIGR00665"/>
    </source>
</evidence>
<keyword evidence="10" id="KW-0068">Autocatalytic cleavage</keyword>
<evidence type="ECO:0000259" key="21">
    <source>
        <dbReference type="PROSITE" id="PS51199"/>
    </source>
</evidence>
<comment type="similarity">
    <text evidence="1 19">Belongs to the helicase family. DnaB subfamily.</text>
</comment>
<keyword evidence="6 19" id="KW-0547">Nucleotide-binding</keyword>
<dbReference type="Gene3D" id="3.10.28.10">
    <property type="entry name" value="Homing endonucleases"/>
    <property type="match status" value="1"/>
</dbReference>
<dbReference type="InterPro" id="IPR016136">
    <property type="entry name" value="DNA_helicase_N/primase_C"/>
</dbReference>
<dbReference type="Pfam" id="PF00772">
    <property type="entry name" value="DnaB"/>
    <property type="match status" value="1"/>
</dbReference>
<dbReference type="InterPro" id="IPR004042">
    <property type="entry name" value="Intein_endonuc_central"/>
</dbReference>
<dbReference type="PRINTS" id="PR00379">
    <property type="entry name" value="INTEIN"/>
</dbReference>
<evidence type="ECO:0000256" key="3">
    <source>
        <dbReference type="ARBA" id="ARBA00022705"/>
    </source>
</evidence>
<dbReference type="InterPro" id="IPR036844">
    <property type="entry name" value="Hint_dom_sf"/>
</dbReference>
<dbReference type="Pfam" id="PF14890">
    <property type="entry name" value="Intein_splicing"/>
    <property type="match status" value="1"/>
</dbReference>
<dbReference type="InterPro" id="IPR007694">
    <property type="entry name" value="DNA_helicase_DnaB-like_C"/>
</dbReference>
<evidence type="ECO:0000256" key="13">
    <source>
        <dbReference type="ARBA" id="ARBA00023000"/>
    </source>
</evidence>
<organism evidence="22 23">
    <name type="scientific">Candidatus Kaiserbacteria bacterium RIFCSPLOWO2_01_FULL_53_17</name>
    <dbReference type="NCBI Taxonomy" id="1798511"/>
    <lineage>
        <taxon>Bacteria</taxon>
        <taxon>Candidatus Kaiseribacteriota</taxon>
    </lineage>
</organism>
<dbReference type="Gene3D" id="3.40.50.300">
    <property type="entry name" value="P-loop containing nucleotide triphosphate hydrolases"/>
    <property type="match status" value="2"/>
</dbReference>
<dbReference type="InterPro" id="IPR030934">
    <property type="entry name" value="Intein_C"/>
</dbReference>
<dbReference type="GO" id="GO:1990077">
    <property type="term" value="C:primosome complex"/>
    <property type="evidence" value="ECO:0007669"/>
    <property type="project" value="UniProtKB-UniRule"/>
</dbReference>
<protein>
    <recommendedName>
        <fullName evidence="18 19">Replicative DNA helicase</fullName>
        <ecNumber evidence="18 19">5.6.2.3</ecNumber>
    </recommendedName>
</protein>
<dbReference type="InterPro" id="IPR027417">
    <property type="entry name" value="P-loop_NTPase"/>
</dbReference>
<dbReference type="InterPro" id="IPR007693">
    <property type="entry name" value="DNA_helicase_DnaB-like_N"/>
</dbReference>
<accession>A0A1F6EGJ6</accession>
<keyword evidence="5" id="KW-0677">Repeat</keyword>
<dbReference type="PANTHER" id="PTHR30153">
    <property type="entry name" value="REPLICATIVE DNA HELICASE DNAB"/>
    <property type="match status" value="1"/>
</dbReference>
<dbReference type="GO" id="GO:0006269">
    <property type="term" value="P:DNA replication, synthesis of primer"/>
    <property type="evidence" value="ECO:0007669"/>
    <property type="project" value="UniProtKB-UniRule"/>
</dbReference>
<dbReference type="PROSITE" id="PS50817">
    <property type="entry name" value="INTEIN_N_TER"/>
    <property type="match status" value="1"/>
</dbReference>
<dbReference type="SUPFAM" id="SSF55608">
    <property type="entry name" value="Homing endonucleases"/>
    <property type="match status" value="1"/>
</dbReference>
<dbReference type="InterPro" id="IPR007692">
    <property type="entry name" value="DNA_helicase_DnaB"/>
</dbReference>
<evidence type="ECO:0000256" key="7">
    <source>
        <dbReference type="ARBA" id="ARBA00022759"/>
    </source>
</evidence>
<evidence type="ECO:0000256" key="10">
    <source>
        <dbReference type="ARBA" id="ARBA00022813"/>
    </source>
</evidence>
<evidence type="ECO:0000313" key="23">
    <source>
        <dbReference type="Proteomes" id="UP000177306"/>
    </source>
</evidence>
<dbReference type="GO" id="GO:0006314">
    <property type="term" value="P:intron homing"/>
    <property type="evidence" value="ECO:0007669"/>
    <property type="project" value="UniProtKB-KW"/>
</dbReference>
<dbReference type="SUPFAM" id="SSF51294">
    <property type="entry name" value="Hedgehog/intein (Hint) domain"/>
    <property type="match status" value="1"/>
</dbReference>
<dbReference type="InterPro" id="IPR004860">
    <property type="entry name" value="LAGLIDADG_dom"/>
</dbReference>
<dbReference type="InterPro" id="IPR003587">
    <property type="entry name" value="Hint_dom_N"/>
</dbReference>
<dbReference type="InterPro" id="IPR003586">
    <property type="entry name" value="Hint_dom_C"/>
</dbReference>
<feature type="domain" description="SF4 helicase" evidence="21">
    <location>
        <begin position="812"/>
        <end position="872"/>
    </location>
</feature>
<dbReference type="PROSITE" id="PS51199">
    <property type="entry name" value="SF4_HELICASE"/>
    <property type="match status" value="2"/>
</dbReference>
<sequence>MTSSRVPPQDIDTERALLGALMINQSAIYEVADVVHVDSFYAGKHRSVYDAMLSLYQKGEPIDIVTVASKLDERKQFEEIGGRSYLTELVEAAASPGSARHYAQTVQTKYLLRSLIDAASKIGELGFQEDREIEQVLDEAQQAVFAVSNAPMLRNFTAIKEELHEAWERLESLQKHTGALRGIPTGFAQLDNLLSGLQKSDLIILAARPSMGKTALALDIARLSATKHQTPVGVFSLEMSSQQLVDRMLAAQAGVNSWRLRTGKISRDEEYERLQAGIAELSEAPIFIDDKASNTVLAMRSVARRMKMEKGLGLVIVDYLQLITPSLNGSNVSLVQQVTEISRSLKGMARELDVPVLALSQLSRAIETRRGRPRLSDLRDSGCLAGETLIVDAETGIPHTIKKLAERNASMKVFALDEHFRIASHEAVRFFSSGKKHVFRLATRTGRTIHASANHPFKTLAGWKRLDELKEGDFIAAPHSLPASLPQDALSENELILLAHLLGDGCILPHQPYHYTTVSSMNREHVIRAAKELFTINAQVVRQKNWVHVYLPSPHRLTHGVYHPITNWYKKLGIERVRSYEKRIPDAIFACDQKGIALFLKHLWSTDGNISVKRIPGRNESMSIYYASSSKRLASQVSHLLLRLGIRSSIRRHTSVKGYRDMCHVYVESAPDQLSFLQMIGIADERAVHIPAHVARLRAIVHNTNNDVVPREAWRLVITPAKDEHDMSWRDVAQSMGIAYNGSALMKNSIGRGRLATIAKILESQTCLELATSDVLWDKIVSIEPGEVEDVYDATVPGVHNFVANDIVVHNSLEQDADVVMFIHREDKMDRNAEKTNVAEILIEKHRNGPIGKVDLLFDEEKTTFRSIEKADFGDFTPEATVTGEEETPF</sequence>
<dbReference type="SUPFAM" id="SSF52540">
    <property type="entry name" value="P-loop containing nucleoside triphosphate hydrolases"/>
    <property type="match status" value="1"/>
</dbReference>
<evidence type="ECO:0000256" key="12">
    <source>
        <dbReference type="ARBA" id="ARBA00022886"/>
    </source>
</evidence>
<dbReference type="InterPro" id="IPR006142">
    <property type="entry name" value="INTEIN"/>
</dbReference>
<dbReference type="SUPFAM" id="SSF48024">
    <property type="entry name" value="N-terminal domain of DnaB helicase"/>
    <property type="match status" value="1"/>
</dbReference>
<dbReference type="InterPro" id="IPR027434">
    <property type="entry name" value="Homing_endonucl"/>
</dbReference>
<keyword evidence="7" id="KW-0255">Endonuclease</keyword>
<dbReference type="EC" id="5.6.2.3" evidence="18 19"/>
<keyword evidence="2 19" id="KW-0639">Primosome</keyword>
<dbReference type="GO" id="GO:0004519">
    <property type="term" value="F:endonuclease activity"/>
    <property type="evidence" value="ECO:0007669"/>
    <property type="project" value="UniProtKB-KW"/>
</dbReference>
<evidence type="ECO:0000256" key="19">
    <source>
        <dbReference type="RuleBase" id="RU362085"/>
    </source>
</evidence>
<evidence type="ECO:0000256" key="11">
    <source>
        <dbReference type="ARBA" id="ARBA00022840"/>
    </source>
</evidence>
<comment type="caution">
    <text evidence="22">The sequence shown here is derived from an EMBL/GenBank/DDBJ whole genome shotgun (WGS) entry which is preliminary data.</text>
</comment>
<dbReference type="GO" id="GO:0005524">
    <property type="term" value="F:ATP binding"/>
    <property type="evidence" value="ECO:0007669"/>
    <property type="project" value="UniProtKB-UniRule"/>
</dbReference>
<evidence type="ECO:0000256" key="16">
    <source>
        <dbReference type="ARBA" id="ARBA00044940"/>
    </source>
</evidence>
<gene>
    <name evidence="22" type="ORF">A3A38_03105</name>
</gene>
<evidence type="ECO:0000256" key="14">
    <source>
        <dbReference type="ARBA" id="ARBA00023125"/>
    </source>
</evidence>
<evidence type="ECO:0000256" key="8">
    <source>
        <dbReference type="ARBA" id="ARBA00022801"/>
    </source>
</evidence>
<evidence type="ECO:0000256" key="17">
    <source>
        <dbReference type="ARBA" id="ARBA00048954"/>
    </source>
</evidence>
<dbReference type="PROSITE" id="PS50818">
    <property type="entry name" value="INTEIN_C_TER"/>
    <property type="match status" value="1"/>
</dbReference>
<dbReference type="SMART" id="SM00382">
    <property type="entry name" value="AAA"/>
    <property type="match status" value="1"/>
</dbReference>
<keyword evidence="8 19" id="KW-0378">Hydrolase</keyword>
<dbReference type="SMART" id="SM00305">
    <property type="entry name" value="HintC"/>
    <property type="match status" value="1"/>
</dbReference>
<keyword evidence="14 19" id="KW-0238">DNA-binding</keyword>
<dbReference type="InterPro" id="IPR003593">
    <property type="entry name" value="AAA+_ATPase"/>
</dbReference>
<dbReference type="NCBIfam" id="NF005852">
    <property type="entry name" value="PRK07773.1"/>
    <property type="match status" value="1"/>
</dbReference>
<keyword evidence="4" id="KW-0540">Nuclease</keyword>
<evidence type="ECO:0000256" key="1">
    <source>
        <dbReference type="ARBA" id="ARBA00008428"/>
    </source>
</evidence>
<dbReference type="NCBIfam" id="TIGR01445">
    <property type="entry name" value="intein_Nterm"/>
    <property type="match status" value="1"/>
</dbReference>
<dbReference type="InterPro" id="IPR036185">
    <property type="entry name" value="DNA_heli_DnaB-like_N_sf"/>
</dbReference>
<evidence type="ECO:0000256" key="6">
    <source>
        <dbReference type="ARBA" id="ARBA00022741"/>
    </source>
</evidence>
<dbReference type="GO" id="GO:0003677">
    <property type="term" value="F:DNA binding"/>
    <property type="evidence" value="ECO:0007669"/>
    <property type="project" value="UniProtKB-UniRule"/>
</dbReference>
<evidence type="ECO:0000256" key="15">
    <source>
        <dbReference type="ARBA" id="ARBA00023235"/>
    </source>
</evidence>
<comment type="catalytic activity">
    <reaction evidence="17 19">
        <text>ATP + H2O = ADP + phosphate + H(+)</text>
        <dbReference type="Rhea" id="RHEA:13065"/>
        <dbReference type="ChEBI" id="CHEBI:15377"/>
        <dbReference type="ChEBI" id="CHEBI:15378"/>
        <dbReference type="ChEBI" id="CHEBI:30616"/>
        <dbReference type="ChEBI" id="CHEBI:43474"/>
        <dbReference type="ChEBI" id="CHEBI:456216"/>
        <dbReference type="EC" id="5.6.2.3"/>
    </reaction>
</comment>
<dbReference type="NCBIfam" id="TIGR00665">
    <property type="entry name" value="DnaB"/>
    <property type="match status" value="1"/>
</dbReference>
<reference evidence="22 23" key="1">
    <citation type="journal article" date="2016" name="Nat. Commun.">
        <title>Thousands of microbial genomes shed light on interconnected biogeochemical processes in an aquifer system.</title>
        <authorList>
            <person name="Anantharaman K."/>
            <person name="Brown C.T."/>
            <person name="Hug L.A."/>
            <person name="Sharon I."/>
            <person name="Castelle C.J."/>
            <person name="Probst A.J."/>
            <person name="Thomas B.C."/>
            <person name="Singh A."/>
            <person name="Wilkins M.J."/>
            <person name="Karaoz U."/>
            <person name="Brodie E.L."/>
            <person name="Williams K.H."/>
            <person name="Hubbard S.S."/>
            <person name="Banfield J.F."/>
        </authorList>
    </citation>
    <scope>NUCLEOTIDE SEQUENCE [LARGE SCALE GENOMIC DNA]</scope>
</reference>
<dbReference type="CDD" id="cd00984">
    <property type="entry name" value="DnaB_C"/>
    <property type="match status" value="1"/>
</dbReference>
<dbReference type="NCBIfam" id="TIGR01443">
    <property type="entry name" value="intein_Cterm"/>
    <property type="match status" value="1"/>
</dbReference>
<dbReference type="AlphaFoldDB" id="A0A1F6EGJ6"/>
<keyword evidence="3 19" id="KW-0235">DNA replication</keyword>
<dbReference type="SMART" id="SM00306">
    <property type="entry name" value="HintN"/>
    <property type="match status" value="1"/>
</dbReference>
<dbReference type="Gene3D" id="1.10.860.10">
    <property type="entry name" value="DNAb Helicase, Chain A"/>
    <property type="match status" value="1"/>
</dbReference>
<evidence type="ECO:0000256" key="4">
    <source>
        <dbReference type="ARBA" id="ARBA00022722"/>
    </source>
</evidence>